<sequence>MSETTIKRPSLGIAFIPIVISLVIFIGGIGMLKYPAELMLLFAGIVFAIFAVLNGHQWDKIIVVMGDKIKRALPAILFCIGILIGTWMISGTIPLFVYYGLNIINPSYLYLLAFLVTAIVSTCVGTSWGSAGTIGVAIMSIAETMDLSLAITAGAVVVGSLFW</sequence>
<feature type="transmembrane region" description="Helical" evidence="1">
    <location>
        <begin position="38"/>
        <end position="55"/>
    </location>
</feature>
<feature type="transmembrane region" description="Helical" evidence="1">
    <location>
        <begin position="75"/>
        <end position="101"/>
    </location>
</feature>
<feature type="transmembrane region" description="Helical" evidence="1">
    <location>
        <begin position="141"/>
        <end position="162"/>
    </location>
</feature>
<accession>A0A1I0A701</accession>
<protein>
    <submittedName>
        <fullName evidence="2">Na+:H+ antiporter, NhaC family</fullName>
    </submittedName>
</protein>
<dbReference type="AlphaFoldDB" id="A0A1I0A701"/>
<keyword evidence="1" id="KW-0472">Membrane</keyword>
<dbReference type="Proteomes" id="UP000199095">
    <property type="component" value="Unassembled WGS sequence"/>
</dbReference>
<dbReference type="STRING" id="237682.SAMN05421676_10256"/>
<feature type="transmembrane region" description="Helical" evidence="1">
    <location>
        <begin position="107"/>
        <end position="129"/>
    </location>
</feature>
<name>A0A1I0A701_9BACI</name>
<gene>
    <name evidence="2" type="ORF">SAMN05421676_10256</name>
</gene>
<keyword evidence="1" id="KW-0812">Transmembrane</keyword>
<dbReference type="RefSeq" id="WP_220083809.1">
    <property type="nucleotide sequence ID" value="NZ_FOHJ01000002.1"/>
</dbReference>
<evidence type="ECO:0000313" key="3">
    <source>
        <dbReference type="Proteomes" id="UP000199095"/>
    </source>
</evidence>
<keyword evidence="3" id="KW-1185">Reference proteome</keyword>
<dbReference type="EMBL" id="FOHJ01000002">
    <property type="protein sequence ID" value="SES89934.1"/>
    <property type="molecule type" value="Genomic_DNA"/>
</dbReference>
<evidence type="ECO:0000256" key="1">
    <source>
        <dbReference type="SAM" id="Phobius"/>
    </source>
</evidence>
<keyword evidence="1" id="KW-1133">Transmembrane helix</keyword>
<organism evidence="2 3">
    <name type="scientific">Salinibacillus kushneri</name>
    <dbReference type="NCBI Taxonomy" id="237682"/>
    <lineage>
        <taxon>Bacteria</taxon>
        <taxon>Bacillati</taxon>
        <taxon>Bacillota</taxon>
        <taxon>Bacilli</taxon>
        <taxon>Bacillales</taxon>
        <taxon>Bacillaceae</taxon>
        <taxon>Salinibacillus</taxon>
    </lineage>
</organism>
<evidence type="ECO:0000313" key="2">
    <source>
        <dbReference type="EMBL" id="SES89934.1"/>
    </source>
</evidence>
<proteinExistence type="predicted"/>
<reference evidence="3" key="1">
    <citation type="submission" date="2016-10" db="EMBL/GenBank/DDBJ databases">
        <authorList>
            <person name="Varghese N."/>
            <person name="Submissions S."/>
        </authorList>
    </citation>
    <scope>NUCLEOTIDE SEQUENCE [LARGE SCALE GENOMIC DNA]</scope>
    <source>
        <strain evidence="3">CGMCC 1.3566</strain>
    </source>
</reference>
<dbReference type="PANTHER" id="PTHR33451">
    <property type="entry name" value="MALATE-2H(+)/NA(+)-LACTATE ANTIPORTER"/>
    <property type="match status" value="1"/>
</dbReference>
<dbReference type="PANTHER" id="PTHR33451:SF3">
    <property type="entry name" value="MALATE-2H(+)_NA(+)-LACTATE ANTIPORTER"/>
    <property type="match status" value="1"/>
</dbReference>
<dbReference type="InterPro" id="IPR052180">
    <property type="entry name" value="NhaC_Na-H+_Antiporter"/>
</dbReference>
<feature type="transmembrane region" description="Helical" evidence="1">
    <location>
        <begin position="12"/>
        <end position="32"/>
    </location>
</feature>